<dbReference type="RefSeq" id="WP_237873271.1">
    <property type="nucleotide sequence ID" value="NZ_JAKLUA010000016.1"/>
</dbReference>
<comment type="caution">
    <text evidence="2">The sequence shown here is derived from an EMBL/GenBank/DDBJ whole genome shotgun (WGS) entry which is preliminary data.</text>
</comment>
<proteinExistence type="predicted"/>
<organism evidence="2 3">
    <name type="scientific">Bradyrhizobium zhengyangense</name>
    <dbReference type="NCBI Taxonomy" id="2911009"/>
    <lineage>
        <taxon>Bacteria</taxon>
        <taxon>Pseudomonadati</taxon>
        <taxon>Pseudomonadota</taxon>
        <taxon>Alphaproteobacteria</taxon>
        <taxon>Hyphomicrobiales</taxon>
        <taxon>Nitrobacteraceae</taxon>
        <taxon>Bradyrhizobium</taxon>
    </lineage>
</organism>
<sequence length="67" mass="7424">MTTERTTASGPLQTLSWYRWTLLSIAGLIFFLLAISIFVLVKPRTTTRSAIDIGLVSANEKVDYSTS</sequence>
<protein>
    <submittedName>
        <fullName evidence="2">Uncharacterized protein</fullName>
    </submittedName>
</protein>
<dbReference type="EMBL" id="JAKLUA010000016">
    <property type="protein sequence ID" value="MCG2671891.1"/>
    <property type="molecule type" value="Genomic_DNA"/>
</dbReference>
<evidence type="ECO:0000256" key="1">
    <source>
        <dbReference type="SAM" id="Phobius"/>
    </source>
</evidence>
<keyword evidence="1" id="KW-1133">Transmembrane helix</keyword>
<evidence type="ECO:0000313" key="2">
    <source>
        <dbReference type="EMBL" id="MCG2671891.1"/>
    </source>
</evidence>
<reference evidence="2" key="1">
    <citation type="submission" date="2022-01" db="EMBL/GenBank/DDBJ databases">
        <title>Genome sequnece data of strain Bradyrhizobium sp. nov.</title>
        <authorList>
            <person name="Zhang J."/>
        </authorList>
    </citation>
    <scope>NUCLEOTIDE SEQUENCE</scope>
    <source>
        <strain evidence="2">WYCCWR 12774</strain>
    </source>
</reference>
<dbReference type="Proteomes" id="UP001139012">
    <property type="component" value="Unassembled WGS sequence"/>
</dbReference>
<name>A0ABS9LYD6_9BRAD</name>
<keyword evidence="1" id="KW-0472">Membrane</keyword>
<evidence type="ECO:0000313" key="3">
    <source>
        <dbReference type="Proteomes" id="UP001139012"/>
    </source>
</evidence>
<feature type="transmembrane region" description="Helical" evidence="1">
    <location>
        <begin position="20"/>
        <end position="41"/>
    </location>
</feature>
<gene>
    <name evidence="2" type="ORF">L6637_33595</name>
</gene>
<keyword evidence="1" id="KW-0812">Transmembrane</keyword>
<keyword evidence="3" id="KW-1185">Reference proteome</keyword>
<accession>A0ABS9LYD6</accession>